<dbReference type="InterPro" id="IPR001128">
    <property type="entry name" value="Cyt_P450"/>
</dbReference>
<dbReference type="PANTHER" id="PTHR46696:SF1">
    <property type="entry name" value="CYTOCHROME P450 YJIB-RELATED"/>
    <property type="match status" value="1"/>
</dbReference>
<sequence length="411" mass="45118">MTDTLTDTASDTGPEPGYPIDRSPRCPFSPPAGLRELQATAPLRKVRLWNGSAAWLVTRYEELRALAGDPRISSDILRPGFPQVSLGSLERARRQTSFLVMDDPAHARLRRMVTGPFAVKRIQAMRPEIQRLVDELIDTMLAGPSPADLVREFALPLPSLVICHLLGVPYADHAFFQRNSAALLNRNSADRATEAQRILTDYLDGLIGEKLARPADDLLSALATEQVATGLLERRDLTAIAILLLVAGHETTANMIALGTLALLRHPDQLDALRATDDPARIAAAVEELLRQLTVVQTGLRRVALEDIEIGDQMIRAGEAVILAIDAANHDAAVFSEPDRLDLGRDARHHVAFGYGVHQCLGQQLARVELQVVYGTLYRRVPTLRLAGDPAELPYKHDSIVYGVHELPVAW</sequence>
<dbReference type="InterPro" id="IPR002397">
    <property type="entry name" value="Cyt_P450_B"/>
</dbReference>
<evidence type="ECO:0000256" key="2">
    <source>
        <dbReference type="RuleBase" id="RU000461"/>
    </source>
</evidence>
<gene>
    <name evidence="4" type="ORF">JK363_13090</name>
</gene>
<reference evidence="4 5" key="1">
    <citation type="submission" date="2021-01" db="EMBL/GenBank/DDBJ databases">
        <title>WGS of actinomycetes isolated from Thailand.</title>
        <authorList>
            <person name="Thawai C."/>
        </authorList>
    </citation>
    <scope>NUCLEOTIDE SEQUENCE [LARGE SCALE GENOMIC DNA]</scope>
    <source>
        <strain evidence="4 5">CA1R205</strain>
    </source>
</reference>
<comment type="similarity">
    <text evidence="1 2">Belongs to the cytochrome P450 family.</text>
</comment>
<keyword evidence="5" id="KW-1185">Reference proteome</keyword>
<dbReference type="RefSeq" id="WP_201874999.1">
    <property type="nucleotide sequence ID" value="NZ_JAERRF010000006.1"/>
</dbReference>
<evidence type="ECO:0000256" key="3">
    <source>
        <dbReference type="SAM" id="MobiDB-lite"/>
    </source>
</evidence>
<dbReference type="Gene3D" id="1.10.630.10">
    <property type="entry name" value="Cytochrome P450"/>
    <property type="match status" value="1"/>
</dbReference>
<dbReference type="PRINTS" id="PR00359">
    <property type="entry name" value="BP450"/>
</dbReference>
<comment type="caution">
    <text evidence="4">The sequence shown here is derived from an EMBL/GenBank/DDBJ whole genome shotgun (WGS) entry which is preliminary data.</text>
</comment>
<evidence type="ECO:0000313" key="5">
    <source>
        <dbReference type="Proteomes" id="UP000634229"/>
    </source>
</evidence>
<keyword evidence="2" id="KW-0479">Metal-binding</keyword>
<evidence type="ECO:0000256" key="1">
    <source>
        <dbReference type="ARBA" id="ARBA00010617"/>
    </source>
</evidence>
<keyword evidence="2" id="KW-0408">Iron</keyword>
<dbReference type="InterPro" id="IPR017972">
    <property type="entry name" value="Cyt_P450_CS"/>
</dbReference>
<keyword evidence="2" id="KW-0503">Monooxygenase</keyword>
<evidence type="ECO:0000313" key="4">
    <source>
        <dbReference type="EMBL" id="MBL1097602.1"/>
    </source>
</evidence>
<proteinExistence type="inferred from homology"/>
<dbReference type="CDD" id="cd11030">
    <property type="entry name" value="CYP105-like"/>
    <property type="match status" value="1"/>
</dbReference>
<dbReference type="SUPFAM" id="SSF48264">
    <property type="entry name" value="Cytochrome P450"/>
    <property type="match status" value="1"/>
</dbReference>
<feature type="compositionally biased region" description="Polar residues" evidence="3">
    <location>
        <begin position="1"/>
        <end position="11"/>
    </location>
</feature>
<keyword evidence="2" id="KW-0349">Heme</keyword>
<dbReference type="PANTHER" id="PTHR46696">
    <property type="entry name" value="P450, PUTATIVE (EUROFUNG)-RELATED"/>
    <property type="match status" value="1"/>
</dbReference>
<dbReference type="InterPro" id="IPR036396">
    <property type="entry name" value="Cyt_P450_sf"/>
</dbReference>
<dbReference type="EMBL" id="JAERRF010000006">
    <property type="protein sequence ID" value="MBL1097602.1"/>
    <property type="molecule type" value="Genomic_DNA"/>
</dbReference>
<accession>A0ABS1NC07</accession>
<dbReference type="PROSITE" id="PS00086">
    <property type="entry name" value="CYTOCHROME_P450"/>
    <property type="match status" value="1"/>
</dbReference>
<protein>
    <submittedName>
        <fullName evidence="4">Cytochrome P450</fullName>
    </submittedName>
</protein>
<name>A0ABS1NC07_9ACTN</name>
<dbReference type="Proteomes" id="UP000634229">
    <property type="component" value="Unassembled WGS sequence"/>
</dbReference>
<feature type="region of interest" description="Disordered" evidence="3">
    <location>
        <begin position="1"/>
        <end position="32"/>
    </location>
</feature>
<dbReference type="PRINTS" id="PR00385">
    <property type="entry name" value="P450"/>
</dbReference>
<keyword evidence="2" id="KW-0560">Oxidoreductase</keyword>
<dbReference type="Pfam" id="PF00067">
    <property type="entry name" value="p450"/>
    <property type="match status" value="1"/>
</dbReference>
<organism evidence="4 5">
    <name type="scientific">Streptomyces coffeae</name>
    <dbReference type="NCBI Taxonomy" id="621382"/>
    <lineage>
        <taxon>Bacteria</taxon>
        <taxon>Bacillati</taxon>
        <taxon>Actinomycetota</taxon>
        <taxon>Actinomycetes</taxon>
        <taxon>Kitasatosporales</taxon>
        <taxon>Streptomycetaceae</taxon>
        <taxon>Streptomyces</taxon>
    </lineage>
</organism>